<dbReference type="Gene3D" id="3.40.1390.30">
    <property type="entry name" value="NIF3 (NGG1p interacting factor 3)-like"/>
    <property type="match status" value="2"/>
</dbReference>
<dbReference type="NCBIfam" id="TIGR00486">
    <property type="entry name" value="YbgI_SA1388"/>
    <property type="match status" value="1"/>
</dbReference>
<evidence type="ECO:0000313" key="5">
    <source>
        <dbReference type="Proteomes" id="UP000649151"/>
    </source>
</evidence>
<comment type="caution">
    <text evidence="4">The sequence shown here is derived from an EMBL/GenBank/DDBJ whole genome shotgun (WGS) entry which is preliminary data.</text>
</comment>
<dbReference type="Proteomes" id="UP000649151">
    <property type="component" value="Unassembled WGS sequence"/>
</dbReference>
<dbReference type="PANTHER" id="PTHR13799">
    <property type="entry name" value="NGG1 INTERACTING FACTOR 3"/>
    <property type="match status" value="1"/>
</dbReference>
<dbReference type="InterPro" id="IPR002678">
    <property type="entry name" value="DUF34/NIF3"/>
</dbReference>
<dbReference type="EMBL" id="JACOQK010000001">
    <property type="protein sequence ID" value="MBC5786836.1"/>
    <property type="molecule type" value="Genomic_DNA"/>
</dbReference>
<dbReference type="SUPFAM" id="SSF102705">
    <property type="entry name" value="NIF3 (NGG1p interacting factor 3)-like"/>
    <property type="match status" value="1"/>
</dbReference>
<dbReference type="RefSeq" id="WP_186996040.1">
    <property type="nucleotide sequence ID" value="NZ_JACOQK010000001.1"/>
</dbReference>
<dbReference type="Pfam" id="PF01784">
    <property type="entry name" value="DUF34_NIF3"/>
    <property type="match status" value="1"/>
</dbReference>
<dbReference type="PANTHER" id="PTHR13799:SF14">
    <property type="entry name" value="GTP CYCLOHYDROLASE 1 TYPE 2 HOMOLOG"/>
    <property type="match status" value="1"/>
</dbReference>
<protein>
    <recommendedName>
        <fullName evidence="2">GTP cyclohydrolase 1 type 2 homolog</fullName>
    </recommendedName>
</protein>
<comment type="similarity">
    <text evidence="1">Belongs to the GTP cyclohydrolase I type 2/NIF3 family.</text>
</comment>
<accession>A0ABR7INX9</accession>
<reference evidence="4 5" key="1">
    <citation type="submission" date="2020-08" db="EMBL/GenBank/DDBJ databases">
        <title>Genome public.</title>
        <authorList>
            <person name="Liu C."/>
            <person name="Sun Q."/>
        </authorList>
    </citation>
    <scope>NUCLEOTIDE SEQUENCE [LARGE SCALE GENOMIC DNA]</scope>
    <source>
        <strain evidence="4 5">NSJ-27</strain>
    </source>
</reference>
<proteinExistence type="inferred from homology"/>
<sequence length="253" mass="27502">MATVKQMEMYINSFAPFDTQEDFDNAGFLVGDGERNVTCALIALDATKEVIQQAIELKAELIITHHPIIFHPLKKLMADSPVYLLAQHGISVISAHTNLDKAKGGVNDVLAEKLGLQQVSLLEGGEEMGRIGELSHPMEPDSFAQYVKQALDANGLRYTVGNRPVQKVAVLGGGGDFALYPAMEAGADALVTGEAKHHILLDAHSSGFTFVDAGHFDTENLVCPALKQRLEQEFPQTEFILADFQNPVLYLGD</sequence>
<dbReference type="InterPro" id="IPR036069">
    <property type="entry name" value="DUF34/NIF3_sf"/>
</dbReference>
<name>A0ABR7INX9_9CLOT</name>
<keyword evidence="3" id="KW-0479">Metal-binding</keyword>
<gene>
    <name evidence="4" type="ORF">H8Z77_02215</name>
</gene>
<organism evidence="4 5">
    <name type="scientific">Clostridium facile</name>
    <dbReference type="NCBI Taxonomy" id="2763035"/>
    <lineage>
        <taxon>Bacteria</taxon>
        <taxon>Bacillati</taxon>
        <taxon>Bacillota</taxon>
        <taxon>Clostridia</taxon>
        <taxon>Eubacteriales</taxon>
        <taxon>Clostridiaceae</taxon>
        <taxon>Clostridium</taxon>
    </lineage>
</organism>
<evidence type="ECO:0000256" key="2">
    <source>
        <dbReference type="ARBA" id="ARBA00022112"/>
    </source>
</evidence>
<keyword evidence="5" id="KW-1185">Reference proteome</keyword>
<evidence type="ECO:0000256" key="1">
    <source>
        <dbReference type="ARBA" id="ARBA00006964"/>
    </source>
</evidence>
<evidence type="ECO:0000313" key="4">
    <source>
        <dbReference type="EMBL" id="MBC5786836.1"/>
    </source>
</evidence>
<evidence type="ECO:0000256" key="3">
    <source>
        <dbReference type="ARBA" id="ARBA00022723"/>
    </source>
</evidence>